<keyword evidence="3" id="KW-1185">Reference proteome</keyword>
<sequence>KFLLRLSTDLFLLPTCIAFRDIIRGLSQSWGRFYATAVVLRKISLLRFDSVKSIVNRHFVEVSANMISWSKVASQTTASSRNYAWVVSPGSSCWLTRQTERCGRTSQTTVLTWRRFSNAVANSAPRSIIAIRSIRNAVTAVIVSDIYDFYVSIHAFKSNYLVVPVWRVIRYGCTQALYRREPFDRDLRLIKSHVTRGLSGEHKRCRFN</sequence>
<evidence type="ECO:0000313" key="2">
    <source>
        <dbReference type="EMBL" id="KYN18955.1"/>
    </source>
</evidence>
<evidence type="ECO:0000256" key="1">
    <source>
        <dbReference type="SAM" id="SignalP"/>
    </source>
</evidence>
<keyword evidence="1" id="KW-0732">Signal</keyword>
<dbReference type="Proteomes" id="UP000078492">
    <property type="component" value="Unassembled WGS sequence"/>
</dbReference>
<dbReference type="AlphaFoldDB" id="A0A195E1C6"/>
<feature type="signal peptide" evidence="1">
    <location>
        <begin position="1"/>
        <end position="18"/>
    </location>
</feature>
<accession>A0A195E1C6</accession>
<feature type="chain" id="PRO_5008270615" evidence="1">
    <location>
        <begin position="19"/>
        <end position="208"/>
    </location>
</feature>
<evidence type="ECO:0000313" key="3">
    <source>
        <dbReference type="Proteomes" id="UP000078492"/>
    </source>
</evidence>
<organism evidence="2 3">
    <name type="scientific">Trachymyrmex cornetzi</name>
    <dbReference type="NCBI Taxonomy" id="471704"/>
    <lineage>
        <taxon>Eukaryota</taxon>
        <taxon>Metazoa</taxon>
        <taxon>Ecdysozoa</taxon>
        <taxon>Arthropoda</taxon>
        <taxon>Hexapoda</taxon>
        <taxon>Insecta</taxon>
        <taxon>Pterygota</taxon>
        <taxon>Neoptera</taxon>
        <taxon>Endopterygota</taxon>
        <taxon>Hymenoptera</taxon>
        <taxon>Apocrita</taxon>
        <taxon>Aculeata</taxon>
        <taxon>Formicoidea</taxon>
        <taxon>Formicidae</taxon>
        <taxon>Myrmicinae</taxon>
        <taxon>Trachymyrmex</taxon>
    </lineage>
</organism>
<proteinExistence type="predicted"/>
<reference evidence="2 3" key="1">
    <citation type="submission" date="2015-09" db="EMBL/GenBank/DDBJ databases">
        <title>Trachymyrmex cornetzi WGS genome.</title>
        <authorList>
            <person name="Nygaard S."/>
            <person name="Hu H."/>
            <person name="Boomsma J."/>
            <person name="Zhang G."/>
        </authorList>
    </citation>
    <scope>NUCLEOTIDE SEQUENCE [LARGE SCALE GENOMIC DNA]</scope>
    <source>
        <strain evidence="2">Tcor2-1</strain>
        <tissue evidence="2">Whole body</tissue>
    </source>
</reference>
<protein>
    <submittedName>
        <fullName evidence="2">Uncharacterized protein</fullName>
    </submittedName>
</protein>
<gene>
    <name evidence="2" type="ORF">ALC57_08628</name>
</gene>
<dbReference type="EMBL" id="KQ979814">
    <property type="protein sequence ID" value="KYN18955.1"/>
    <property type="molecule type" value="Genomic_DNA"/>
</dbReference>
<feature type="non-terminal residue" evidence="2">
    <location>
        <position position="1"/>
    </location>
</feature>
<name>A0A195E1C6_9HYME</name>